<name>A0A8H2XKG5_9AGAM</name>
<proteinExistence type="predicted"/>
<evidence type="ECO:0000313" key="4">
    <source>
        <dbReference type="EMBL" id="CAE6429251.1"/>
    </source>
</evidence>
<evidence type="ECO:0000259" key="3">
    <source>
        <dbReference type="Pfam" id="PF20153"/>
    </source>
</evidence>
<keyword evidence="2" id="KW-0472">Membrane</keyword>
<keyword evidence="2" id="KW-0812">Transmembrane</keyword>
<organism evidence="4 5">
    <name type="scientific">Rhizoctonia solani</name>
    <dbReference type="NCBI Taxonomy" id="456999"/>
    <lineage>
        <taxon>Eukaryota</taxon>
        <taxon>Fungi</taxon>
        <taxon>Dikarya</taxon>
        <taxon>Basidiomycota</taxon>
        <taxon>Agaricomycotina</taxon>
        <taxon>Agaricomycetes</taxon>
        <taxon>Cantharellales</taxon>
        <taxon>Ceratobasidiaceae</taxon>
        <taxon>Rhizoctonia</taxon>
    </lineage>
</organism>
<dbReference type="Proteomes" id="UP000663853">
    <property type="component" value="Unassembled WGS sequence"/>
</dbReference>
<feature type="region of interest" description="Disordered" evidence="1">
    <location>
        <begin position="1"/>
        <end position="34"/>
    </location>
</feature>
<dbReference type="InterPro" id="IPR045338">
    <property type="entry name" value="DUF6535"/>
</dbReference>
<dbReference type="Pfam" id="PF20153">
    <property type="entry name" value="DUF6535"/>
    <property type="match status" value="1"/>
</dbReference>
<keyword evidence="2" id="KW-1133">Transmembrane helix</keyword>
<comment type="caution">
    <text evidence="4">The sequence shown here is derived from an EMBL/GenBank/DDBJ whole genome shotgun (WGS) entry which is preliminary data.</text>
</comment>
<dbReference type="EMBL" id="CAJMXA010000401">
    <property type="protein sequence ID" value="CAE6429251.1"/>
    <property type="molecule type" value="Genomic_DNA"/>
</dbReference>
<dbReference type="AlphaFoldDB" id="A0A8H2XKG5"/>
<evidence type="ECO:0000256" key="1">
    <source>
        <dbReference type="SAM" id="MobiDB-lite"/>
    </source>
</evidence>
<feature type="domain" description="DUF6535" evidence="3">
    <location>
        <begin position="72"/>
        <end position="251"/>
    </location>
</feature>
<feature type="transmembrane region" description="Helical" evidence="2">
    <location>
        <begin position="258"/>
        <end position="282"/>
    </location>
</feature>
<accession>A0A8H2XKG5</accession>
<evidence type="ECO:0000256" key="2">
    <source>
        <dbReference type="SAM" id="Phobius"/>
    </source>
</evidence>
<gene>
    <name evidence="4" type="ORF">RDB_LOCUS21667</name>
</gene>
<protein>
    <recommendedName>
        <fullName evidence="3">DUF6535 domain-containing protein</fullName>
    </recommendedName>
</protein>
<feature type="transmembrane region" description="Helical" evidence="2">
    <location>
        <begin position="228"/>
        <end position="252"/>
    </location>
</feature>
<feature type="transmembrane region" description="Helical" evidence="2">
    <location>
        <begin position="94"/>
        <end position="113"/>
    </location>
</feature>
<sequence>MFTQSHGGVGPTPIMGTQRNKSKSSTRQVPILNHGMTPGMAGTLNVDPKVNGIAQEEFDEYGAELRKDARVWKAYVKEADKFDMEQVDGWNRSLDVTLIFAALFTAICTAFVIESSKSLKVDATETSARRLDQMTSILLVIANASSPQELNSTQILSPEPFSPRPMDLCINVLWFFSLILSAAVSLVAMLAKEWCYLFISGRIGDPWSQTKRRQQRWEGIENWRMEQVIMILPSFIHLAFLSFAAGLCIYLGDLNWIVAVPAAVVTFGLTLVYVASTLLPLFNRTCPYSTSISRLIRLLPRFKNDKNSGNDDGSPDSISVRALAWLIGTSEDPKSTDTALQAIAGADPNDADRQLLKDSGADKMILRRLIGLESYSRNYDMVLDLYTRAQSFFQPSPAVTTPRNEPSTSIKEKPIQVIPGSKVEAKESTGTPRKSLNRELQKKLRDLRDTIEEKITTYATSGSAFLPSADNIQALRIGSTAASYCLRSLQNSTQALGQTQEQFDSAVELLESYREGEAHLNTREIQYLMTGAAMLLSSLLVDCPPDMGAQYVMRLLRIAGRAGDGQKPLRLEYLRLPMVVYALSRYDYPGWTQPHPLSSISRAERAIEMIAHYVLDPKDLKKVTSIMINLGLLELLSSPEECKLDDDDIEAIAEAFDPVADDNGQVRIHTLSTNSHAEIYSRPLKTMTTMILNERQGLLSGNAVAIACLTVLNRTRVDDSTAAIPLGQVYAFVTECVLNLPPLGSEAYGQNVALDLMQKFHDYPNWTQDLFLDLARSLGGRDIIAKLKAASEAEVTNDNQGFVFKLFATGQAWFLINLAIMSETADHDDWKCLKPFTGDESSSELVMRRLGEQRNALAERYRKMCEDDYTRRHNYFEILYHSLPQAGTIPSSP</sequence>
<feature type="transmembrane region" description="Helical" evidence="2">
    <location>
        <begin position="172"/>
        <end position="191"/>
    </location>
</feature>
<evidence type="ECO:0000313" key="5">
    <source>
        <dbReference type="Proteomes" id="UP000663853"/>
    </source>
</evidence>
<feature type="compositionally biased region" description="Polar residues" evidence="1">
    <location>
        <begin position="15"/>
        <end position="28"/>
    </location>
</feature>
<reference evidence="4" key="1">
    <citation type="submission" date="2021-01" db="EMBL/GenBank/DDBJ databases">
        <authorList>
            <person name="Kaushik A."/>
        </authorList>
    </citation>
    <scope>NUCLEOTIDE SEQUENCE</scope>
    <source>
        <strain evidence="4">AG6-10EEA</strain>
    </source>
</reference>